<comment type="caution">
    <text evidence="2">The sequence shown here is derived from an EMBL/GenBank/DDBJ whole genome shotgun (WGS) entry which is preliminary data.</text>
</comment>
<evidence type="ECO:0000256" key="1">
    <source>
        <dbReference type="SAM" id="SignalP"/>
    </source>
</evidence>
<dbReference type="SUPFAM" id="SSF54427">
    <property type="entry name" value="NTF2-like"/>
    <property type="match status" value="1"/>
</dbReference>
<keyword evidence="1" id="KW-0732">Signal</keyword>
<name>A0AAP2DRH3_9BACT</name>
<evidence type="ECO:0000313" key="2">
    <source>
        <dbReference type="EMBL" id="MBT1699902.1"/>
    </source>
</evidence>
<keyword evidence="3" id="KW-1185">Reference proteome</keyword>
<organism evidence="2 3">
    <name type="scientific">Chryseosolibacter histidini</name>
    <dbReference type="NCBI Taxonomy" id="2782349"/>
    <lineage>
        <taxon>Bacteria</taxon>
        <taxon>Pseudomonadati</taxon>
        <taxon>Bacteroidota</taxon>
        <taxon>Cytophagia</taxon>
        <taxon>Cytophagales</taxon>
        <taxon>Chryseotaleaceae</taxon>
        <taxon>Chryseosolibacter</taxon>
    </lineage>
</organism>
<sequence>MKKASLIFSLCLLMVLAAQGQKTNKVSDVDAIKTVIEQETKAFFDIDYKKWMESWVHTPSAYWSYADTSGINYFEGWNAIEVGFTDYFVTSKPANINIERTWQEIKVYGNGAYARFKQRLITDGVRGPEQVEIRVLEKDKDKNAWKILLVGVLKKEG</sequence>
<feature type="signal peptide" evidence="1">
    <location>
        <begin position="1"/>
        <end position="20"/>
    </location>
</feature>
<reference evidence="2 3" key="1">
    <citation type="submission" date="2021-05" db="EMBL/GenBank/DDBJ databases">
        <title>A Polyphasic approach of four new species of the genus Ohtaekwangia: Ohtaekwangia histidinii sp. nov., Ohtaekwangia cretensis sp. nov., Ohtaekwangia indiensis sp. nov., Ohtaekwangia reichenbachii sp. nov. from diverse environment.</title>
        <authorList>
            <person name="Octaviana S."/>
        </authorList>
    </citation>
    <scope>NUCLEOTIDE SEQUENCE [LARGE SCALE GENOMIC DNA]</scope>
    <source>
        <strain evidence="2 3">PWU4</strain>
    </source>
</reference>
<dbReference type="EMBL" id="JAHESF010000031">
    <property type="protein sequence ID" value="MBT1699902.1"/>
    <property type="molecule type" value="Genomic_DNA"/>
</dbReference>
<dbReference type="Gene3D" id="3.10.450.50">
    <property type="match status" value="1"/>
</dbReference>
<protein>
    <recommendedName>
        <fullName evidence="4">SnoaL-like domain-containing protein</fullName>
    </recommendedName>
</protein>
<dbReference type="InterPro" id="IPR032710">
    <property type="entry name" value="NTF2-like_dom_sf"/>
</dbReference>
<accession>A0AAP2DRH3</accession>
<dbReference type="AlphaFoldDB" id="A0AAP2DRH3"/>
<evidence type="ECO:0000313" key="3">
    <source>
        <dbReference type="Proteomes" id="UP001319200"/>
    </source>
</evidence>
<dbReference type="RefSeq" id="WP_254168141.1">
    <property type="nucleotide sequence ID" value="NZ_JAHESF010000031.1"/>
</dbReference>
<gene>
    <name evidence="2" type="ORF">KK083_23650</name>
</gene>
<dbReference type="Proteomes" id="UP001319200">
    <property type="component" value="Unassembled WGS sequence"/>
</dbReference>
<feature type="chain" id="PRO_5042893277" description="SnoaL-like domain-containing protein" evidence="1">
    <location>
        <begin position="21"/>
        <end position="157"/>
    </location>
</feature>
<proteinExistence type="predicted"/>
<evidence type="ECO:0008006" key="4">
    <source>
        <dbReference type="Google" id="ProtNLM"/>
    </source>
</evidence>